<organism evidence="6 7">
    <name type="scientific">Cyclobacterium jeungdonense</name>
    <dbReference type="NCBI Taxonomy" id="708087"/>
    <lineage>
        <taxon>Bacteria</taxon>
        <taxon>Pseudomonadati</taxon>
        <taxon>Bacteroidota</taxon>
        <taxon>Cytophagia</taxon>
        <taxon>Cytophagales</taxon>
        <taxon>Cyclobacteriaceae</taxon>
        <taxon>Cyclobacterium</taxon>
    </lineage>
</organism>
<dbReference type="PANTHER" id="PTHR30097:SF4">
    <property type="entry name" value="SLR6042 PROTEIN"/>
    <property type="match status" value="1"/>
</dbReference>
<gene>
    <name evidence="6" type="ORF">QWZ15_18350</name>
</gene>
<reference evidence="7" key="1">
    <citation type="journal article" date="2019" name="Int. J. Syst. Evol. Microbiol.">
        <title>The Global Catalogue of Microorganisms (GCM) 10K type strain sequencing project: providing services to taxonomists for standard genome sequencing and annotation.</title>
        <authorList>
            <consortium name="The Broad Institute Genomics Platform"/>
            <consortium name="The Broad Institute Genome Sequencing Center for Infectious Disease"/>
            <person name="Wu L."/>
            <person name="Ma J."/>
        </authorList>
    </citation>
    <scope>NUCLEOTIDE SEQUENCE [LARGE SCALE GENOMIC DNA]</scope>
    <source>
        <strain evidence="7">CECT 7706</strain>
    </source>
</reference>
<dbReference type="InterPro" id="IPR058792">
    <property type="entry name" value="Beta-barrel_RND_2"/>
</dbReference>
<evidence type="ECO:0000313" key="7">
    <source>
        <dbReference type="Proteomes" id="UP001236663"/>
    </source>
</evidence>
<evidence type="ECO:0000313" key="6">
    <source>
        <dbReference type="EMBL" id="MDN3689790.1"/>
    </source>
</evidence>
<dbReference type="PANTHER" id="PTHR30097">
    <property type="entry name" value="CATION EFFLUX SYSTEM PROTEIN CUSB"/>
    <property type="match status" value="1"/>
</dbReference>
<comment type="similarity">
    <text evidence="1">Belongs to the membrane fusion protein (MFP) (TC 8.A.1) family.</text>
</comment>
<dbReference type="InterPro" id="IPR051909">
    <property type="entry name" value="MFP_Cation_Efflux"/>
</dbReference>
<feature type="domain" description="CzcB-like alpha-helical hairpin" evidence="3">
    <location>
        <begin position="134"/>
        <end position="190"/>
    </location>
</feature>
<dbReference type="Proteomes" id="UP001236663">
    <property type="component" value="Unassembled WGS sequence"/>
</dbReference>
<dbReference type="EMBL" id="JAUFQS010000047">
    <property type="protein sequence ID" value="MDN3689790.1"/>
    <property type="molecule type" value="Genomic_DNA"/>
</dbReference>
<evidence type="ECO:0000256" key="1">
    <source>
        <dbReference type="ARBA" id="ARBA00009477"/>
    </source>
</evidence>
<dbReference type="Gene3D" id="2.40.50.100">
    <property type="match status" value="1"/>
</dbReference>
<dbReference type="InterPro" id="IPR058647">
    <property type="entry name" value="BSH_CzcB-like"/>
</dbReference>
<dbReference type="SUPFAM" id="SSF111369">
    <property type="entry name" value="HlyD-like secretion proteins"/>
    <property type="match status" value="1"/>
</dbReference>
<dbReference type="RefSeq" id="WP_240459197.1">
    <property type="nucleotide sequence ID" value="NZ_JAUFQS010000047.1"/>
</dbReference>
<protein>
    <submittedName>
        <fullName evidence="6">Efflux RND transporter periplasmic adaptor subunit</fullName>
    </submittedName>
</protein>
<dbReference type="InterPro" id="IPR058648">
    <property type="entry name" value="HH_CzcB-like"/>
</dbReference>
<dbReference type="Gene3D" id="1.10.287.470">
    <property type="entry name" value="Helix hairpin bin"/>
    <property type="match status" value="1"/>
</dbReference>
<dbReference type="Gene3D" id="2.40.420.20">
    <property type="match status" value="1"/>
</dbReference>
<evidence type="ECO:0000259" key="3">
    <source>
        <dbReference type="Pfam" id="PF25893"/>
    </source>
</evidence>
<dbReference type="Pfam" id="PF25893">
    <property type="entry name" value="HH_CzcB"/>
    <property type="match status" value="1"/>
</dbReference>
<dbReference type="Pfam" id="PF25973">
    <property type="entry name" value="BSH_CzcB"/>
    <property type="match status" value="1"/>
</dbReference>
<feature type="domain" description="CzcB-like barrel-sandwich hybrid" evidence="5">
    <location>
        <begin position="95"/>
        <end position="238"/>
    </location>
</feature>
<comment type="caution">
    <text evidence="6">The sequence shown here is derived from an EMBL/GenBank/DDBJ whole genome shotgun (WGS) entry which is preliminary data.</text>
</comment>
<evidence type="ECO:0000256" key="2">
    <source>
        <dbReference type="ARBA" id="ARBA00022448"/>
    </source>
</evidence>
<dbReference type="InterPro" id="IPR006143">
    <property type="entry name" value="RND_pump_MFP"/>
</dbReference>
<name>A0ABT8CDI1_9BACT</name>
<dbReference type="PROSITE" id="PS51257">
    <property type="entry name" value="PROKAR_LIPOPROTEIN"/>
    <property type="match status" value="1"/>
</dbReference>
<feature type="domain" description="CusB-like beta-barrel" evidence="4">
    <location>
        <begin position="244"/>
        <end position="319"/>
    </location>
</feature>
<accession>A0ABT8CDI1</accession>
<dbReference type="Pfam" id="PF25954">
    <property type="entry name" value="Beta-barrel_RND_2"/>
    <property type="match status" value="1"/>
</dbReference>
<dbReference type="NCBIfam" id="TIGR01730">
    <property type="entry name" value="RND_mfp"/>
    <property type="match status" value="1"/>
</dbReference>
<keyword evidence="7" id="KW-1185">Reference proteome</keyword>
<sequence>MNPAYLKTRSNSSIKRYAFGFWVIAATIGLSSCSSGSDPDITTDIAQESSGVETYEVTKTQFESSHMALGTMQMVPFHEVVKAKGMIDVPPENRAAVSSYFGGTVKEINLLPGQSVKKGQVLFVLENPDYVQIQQDFLEAKGQLAYLQSDYERQKNLVQDSISSQKKFLKAESDYTVTRARVASLGKKLALMNIDPSTFTIENIRTSLSVRSPISGYVTEVAISQGAFLTPSQMAVSIVNTDHVHLELNVFEKDLAKISVGQPIRFRIQEDSSKEYEAAIYLISKTIDPEERTVGIHGHLVDEKLAERFNPGMYVEAVIYTTSEEKWALPKDALVEIEGNFYVLTLQNNLETGYTLIKREVKTGLSNNTHVEILDSPGLDETTKFLLNGTFNLIKE</sequence>
<evidence type="ECO:0000259" key="5">
    <source>
        <dbReference type="Pfam" id="PF25973"/>
    </source>
</evidence>
<evidence type="ECO:0000259" key="4">
    <source>
        <dbReference type="Pfam" id="PF25954"/>
    </source>
</evidence>
<keyword evidence="2" id="KW-0813">Transport</keyword>
<proteinExistence type="inferred from homology"/>
<dbReference type="Gene3D" id="2.40.30.170">
    <property type="match status" value="1"/>
</dbReference>